<name>A0A068ABT9_9GAMA</name>
<keyword evidence="1" id="KW-0812">Transmembrane</keyword>
<evidence type="ECO:0000256" key="1">
    <source>
        <dbReference type="SAM" id="Phobius"/>
    </source>
</evidence>
<keyword evidence="1" id="KW-1133">Transmembrane helix</keyword>
<reference evidence="2 3" key="1">
    <citation type="journal article" date="2014" name="Vet. Microbiol.">
        <title>Malignant catarrhal fever in American bison (Bison bison) experimentally infected with alcelaphine herpesvirus 2.</title>
        <authorList>
            <person name="Taus N.S."/>
            <person name="O'Toole D."/>
            <person name="Herndon D.R."/>
            <person name="Cunha C.W."/>
            <person name="Warg J.V."/>
            <person name="Seal B.S."/>
            <person name="Brooking A."/>
            <person name="Li H."/>
        </authorList>
    </citation>
    <scope>NUCLEOTIDE SEQUENCE [LARGE SCALE GENOMIC DNA]</scope>
    <source>
        <strain evidence="2">Topi-AlHV-2</strain>
    </source>
</reference>
<dbReference type="GO" id="GO:0016032">
    <property type="term" value="P:viral process"/>
    <property type="evidence" value="ECO:0007669"/>
    <property type="project" value="InterPro"/>
</dbReference>
<proteinExistence type="predicted"/>
<dbReference type="EMBL" id="KF274499">
    <property type="protein sequence ID" value="AIA62103.1"/>
    <property type="molecule type" value="Genomic_DNA"/>
</dbReference>
<accession>A0A068ABT9</accession>
<evidence type="ECO:0000313" key="2">
    <source>
        <dbReference type="EMBL" id="AIA62103.1"/>
    </source>
</evidence>
<sequence>MGCHVCLAFDVLSRWANSDPSGEVDEVAAERFLWRLYLQILNVLEIDHSSFVNFVFFGKRLKYLPWGEHGDPFTGWLQGLLEKCTCPCTEIHKQLFYHGLYMCYFLAVYLFLYPYPVILKYTKSFFRGEQLWHLLCKFEWVIEKFMEYVFKIKFSHPVMKINESALEYYLFLRKKLKRQYLTPQLAVPPLFTRLPPHLQFLDGVRGQLEPHCEALAFSLKSCCQDVPCGSPFESMVKNLALRCTLSHKFAVIPVSEQSPNIVMQIREKILSVSVLSCVVRVPVLSATVWKLIENKKKHTFFIYCGECKHCLNFGKGKFLKINFNPTHAFYCRDQKEKQCNVCATTGRIYCSFCGSPSIRTGRLTQMLDGVPIIRAVMANNAAFMLNYAYRSVDFILPCLGTSAKCEGSILRRLSLLKLLYLTLNVRELMCVKCQS</sequence>
<gene>
    <name evidence="2" type="ORF">ALHV2gp63</name>
</gene>
<dbReference type="Proteomes" id="UP000168428">
    <property type="component" value="Segment"/>
</dbReference>
<keyword evidence="3" id="KW-1185">Reference proteome</keyword>
<feature type="transmembrane region" description="Helical" evidence="1">
    <location>
        <begin position="95"/>
        <end position="115"/>
    </location>
</feature>
<dbReference type="RefSeq" id="YP_009044449.1">
    <property type="nucleotide sequence ID" value="NC_024382.1"/>
</dbReference>
<protein>
    <submittedName>
        <fullName evidence="2">Orf66</fullName>
    </submittedName>
</protein>
<dbReference type="InterPro" id="IPR004339">
    <property type="entry name" value="UL49"/>
</dbReference>
<dbReference type="OrthoDB" id="7039at10239"/>
<evidence type="ECO:0000313" key="3">
    <source>
        <dbReference type="Proteomes" id="UP000168428"/>
    </source>
</evidence>
<dbReference type="GO" id="GO:0019033">
    <property type="term" value="C:viral tegument"/>
    <property type="evidence" value="ECO:0007669"/>
    <property type="project" value="InterPro"/>
</dbReference>
<organism evidence="2 3">
    <name type="scientific">Alcelaphine gammaherpesvirus 2</name>
    <dbReference type="NCBI Taxonomy" id="138184"/>
    <lineage>
        <taxon>Viruses</taxon>
        <taxon>Duplodnaviria</taxon>
        <taxon>Heunggongvirae</taxon>
        <taxon>Peploviricota</taxon>
        <taxon>Herviviricetes</taxon>
        <taxon>Herpesvirales</taxon>
        <taxon>Orthoherpesviridae</taxon>
        <taxon>Gammaherpesvirinae</taxon>
        <taxon>Macavirus</taxon>
        <taxon>Macavirus alcelaphinegamma2</taxon>
    </lineage>
</organism>
<dbReference type="GeneID" id="19735541"/>
<dbReference type="Pfam" id="PF03117">
    <property type="entry name" value="Herpes_UL49_1"/>
    <property type="match status" value="1"/>
</dbReference>
<keyword evidence="1" id="KW-0472">Membrane</keyword>
<dbReference type="KEGG" id="vg:19735541"/>